<dbReference type="AlphaFoldDB" id="A0A928DT82"/>
<protein>
    <submittedName>
        <fullName evidence="1">DUF177 domain-containing protein</fullName>
    </submittedName>
</protein>
<dbReference type="Proteomes" id="UP000725649">
    <property type="component" value="Unassembled WGS sequence"/>
</dbReference>
<dbReference type="InterPro" id="IPR003772">
    <property type="entry name" value="YceD"/>
</dbReference>
<gene>
    <name evidence="1" type="ORF">E7027_06530</name>
</gene>
<evidence type="ECO:0000313" key="1">
    <source>
        <dbReference type="EMBL" id="MBE6421759.1"/>
    </source>
</evidence>
<dbReference type="EMBL" id="SUVG01000008">
    <property type="protein sequence ID" value="MBE6421759.1"/>
    <property type="molecule type" value="Genomic_DNA"/>
</dbReference>
<sequence>MYHDYDVPQDLQFKTADIIRMGGLDCSAKLSTKYFEDIFAAPNKITQVSVELSFSVASKEILVRGKINGEREVECARCLQRETQPFGEEFLETYSIKGEIIDIMLLVRQTLALTEDIRFLCKPDCKGLCSLCGQNLNIASCDCKPENLSPFAALKGKFK</sequence>
<proteinExistence type="predicted"/>
<name>A0A928DT82_9BACT</name>
<comment type="caution">
    <text evidence="1">The sequence shown here is derived from an EMBL/GenBank/DDBJ whole genome shotgun (WGS) entry which is preliminary data.</text>
</comment>
<evidence type="ECO:0000313" key="2">
    <source>
        <dbReference type="Proteomes" id="UP000725649"/>
    </source>
</evidence>
<organism evidence="1 2">
    <name type="scientific">Candidatus Avelusimicrobium gallicola</name>
    <dbReference type="NCBI Taxonomy" id="2562704"/>
    <lineage>
        <taxon>Bacteria</taxon>
        <taxon>Pseudomonadati</taxon>
        <taxon>Elusimicrobiota</taxon>
        <taxon>Elusimicrobia</taxon>
        <taxon>Elusimicrobiales</taxon>
        <taxon>Elusimicrobiaceae</taxon>
        <taxon>Candidatus Avelusimicrobium</taxon>
    </lineage>
</organism>
<accession>A0A928DT82</accession>
<dbReference type="Pfam" id="PF02620">
    <property type="entry name" value="YceD"/>
    <property type="match status" value="1"/>
</dbReference>
<reference evidence="1" key="1">
    <citation type="submission" date="2019-04" db="EMBL/GenBank/DDBJ databases">
        <title>Evolution of Biomass-Degrading Anaerobic Consortia Revealed by Metagenomics.</title>
        <authorList>
            <person name="Peng X."/>
        </authorList>
    </citation>
    <scope>NUCLEOTIDE SEQUENCE</scope>
    <source>
        <strain evidence="1">SIG66</strain>
    </source>
</reference>